<feature type="compositionally biased region" description="Polar residues" evidence="1">
    <location>
        <begin position="311"/>
        <end position="332"/>
    </location>
</feature>
<evidence type="ECO:0000313" key="2">
    <source>
        <dbReference type="EMBL" id="KAK4013871.1"/>
    </source>
</evidence>
<keyword evidence="3" id="KW-1185">Reference proteome</keyword>
<feature type="region of interest" description="Disordered" evidence="1">
    <location>
        <begin position="311"/>
        <end position="346"/>
    </location>
</feature>
<protein>
    <submittedName>
        <fullName evidence="2">Uncharacterized protein</fullName>
    </submittedName>
</protein>
<evidence type="ECO:0000313" key="3">
    <source>
        <dbReference type="Proteomes" id="UP001234178"/>
    </source>
</evidence>
<sequence length="346" mass="38611">MASGNSEDAEIGSDYGQYCLEDIPAAQANRFEFGKGYDVSFFQDIREKYQGRKNNNRRRTQHPTLVQGVPRYPTRPALWLDFKKRKGTCSSRRTSIHDIKTKTAIEDGMDHFTLSASKNTKEWSTDVGGYENLANEFMQTPECHAAVDTWTSIVRKHQLAREKDPEWIAHHKESEIQRKKKRVETMYGKSLGRSTSIWTEAATAIASHQNNGFEMIRDLVGDVARFSTPSPNEHDVLLESRDPGHQQVLPDVHEENGSHPETWPKNFQSAGTDILDSVRPYLGSEQSVSNITTRPMATCVAIYGCDSSRPNFSSPSGELVGPTTTTVPNASGSDGYASARGNVPRN</sequence>
<comment type="caution">
    <text evidence="2">The sequence shown here is derived from an EMBL/GenBank/DDBJ whole genome shotgun (WGS) entry which is preliminary data.</text>
</comment>
<name>A0ABQ9ZMH3_9CRUS</name>
<evidence type="ECO:0000256" key="1">
    <source>
        <dbReference type="SAM" id="MobiDB-lite"/>
    </source>
</evidence>
<organism evidence="2 3">
    <name type="scientific">Daphnia magna</name>
    <dbReference type="NCBI Taxonomy" id="35525"/>
    <lineage>
        <taxon>Eukaryota</taxon>
        <taxon>Metazoa</taxon>
        <taxon>Ecdysozoa</taxon>
        <taxon>Arthropoda</taxon>
        <taxon>Crustacea</taxon>
        <taxon>Branchiopoda</taxon>
        <taxon>Diplostraca</taxon>
        <taxon>Cladocera</taxon>
        <taxon>Anomopoda</taxon>
        <taxon>Daphniidae</taxon>
        <taxon>Daphnia</taxon>
    </lineage>
</organism>
<dbReference type="EMBL" id="JAOYFB010000004">
    <property type="protein sequence ID" value="KAK4013871.1"/>
    <property type="molecule type" value="Genomic_DNA"/>
</dbReference>
<gene>
    <name evidence="2" type="ORF">OUZ56_026423</name>
</gene>
<proteinExistence type="predicted"/>
<reference evidence="2 3" key="1">
    <citation type="journal article" date="2023" name="Nucleic Acids Res.">
        <title>The hologenome of Daphnia magna reveals possible DNA methylation and microbiome-mediated evolution of the host genome.</title>
        <authorList>
            <person name="Chaturvedi A."/>
            <person name="Li X."/>
            <person name="Dhandapani V."/>
            <person name="Marshall H."/>
            <person name="Kissane S."/>
            <person name="Cuenca-Cambronero M."/>
            <person name="Asole G."/>
            <person name="Calvet F."/>
            <person name="Ruiz-Romero M."/>
            <person name="Marangio P."/>
            <person name="Guigo R."/>
            <person name="Rago D."/>
            <person name="Mirbahai L."/>
            <person name="Eastwood N."/>
            <person name="Colbourne J.K."/>
            <person name="Zhou J."/>
            <person name="Mallon E."/>
            <person name="Orsini L."/>
        </authorList>
    </citation>
    <scope>NUCLEOTIDE SEQUENCE [LARGE SCALE GENOMIC DNA]</scope>
    <source>
        <strain evidence="2">LRV0_1</strain>
    </source>
</reference>
<dbReference type="Proteomes" id="UP001234178">
    <property type="component" value="Unassembled WGS sequence"/>
</dbReference>
<accession>A0ABQ9ZMH3</accession>